<protein>
    <recommendedName>
        <fullName evidence="9">NADH-quinone oxidoreductase subunit K</fullName>
        <ecNumber evidence="9">7.1.1.-</ecNumber>
    </recommendedName>
    <alternativeName>
        <fullName evidence="9">NADH dehydrogenase I subunit K</fullName>
    </alternativeName>
    <alternativeName>
        <fullName evidence="9">NDH-1 subunit K</fullName>
    </alternativeName>
</protein>
<keyword evidence="6 9" id="KW-1133">Transmembrane helix</keyword>
<reference evidence="10 11" key="1">
    <citation type="journal article" date="2021" name="ISME J.">
        <title>Genomic evolution of the class Acidithiobacillia: deep-branching Proteobacteria living in extreme acidic conditions.</title>
        <authorList>
            <person name="Moya-Beltran A."/>
            <person name="Beard S."/>
            <person name="Rojas-Villalobos C."/>
            <person name="Issotta F."/>
            <person name="Gallardo Y."/>
            <person name="Ulloa R."/>
            <person name="Giaveno A."/>
            <person name="Degli Esposti M."/>
            <person name="Johnson D.B."/>
            <person name="Quatrini R."/>
        </authorList>
    </citation>
    <scope>NUCLEOTIDE SEQUENCE [LARGE SCALE GENOMIC DNA]</scope>
    <source>
        <strain evidence="10 11">ATCC 19703</strain>
    </source>
</reference>
<keyword evidence="7 9" id="KW-0520">NAD</keyword>
<dbReference type="Gene3D" id="1.10.287.3510">
    <property type="match status" value="1"/>
</dbReference>
<comment type="subunit">
    <text evidence="9">NDH-1 is composed of 14 different subunits. Subunits NuoA, H, J, K, L, M, N constitute the membrane sector of the complex.</text>
</comment>
<comment type="similarity">
    <text evidence="2 9">Belongs to the complex I subunit 4L family.</text>
</comment>
<evidence type="ECO:0000256" key="6">
    <source>
        <dbReference type="ARBA" id="ARBA00022989"/>
    </source>
</evidence>
<evidence type="ECO:0000256" key="8">
    <source>
        <dbReference type="ARBA" id="ARBA00023136"/>
    </source>
</evidence>
<dbReference type="EMBL" id="JABELD010000029">
    <property type="protein sequence ID" value="MBU2738078.1"/>
    <property type="molecule type" value="Genomic_DNA"/>
</dbReference>
<dbReference type="Pfam" id="PF00420">
    <property type="entry name" value="Oxidored_q2"/>
    <property type="match status" value="1"/>
</dbReference>
<comment type="subcellular location">
    <subcellularLocation>
        <location evidence="9">Cell membrane</location>
        <topology evidence="9">Multi-pass membrane protein</topology>
    </subcellularLocation>
    <subcellularLocation>
        <location evidence="1">Membrane</location>
        <topology evidence="1">Multi-pass membrane protein</topology>
    </subcellularLocation>
</comment>
<keyword evidence="8 9" id="KW-0472">Membrane</keyword>
<feature type="transmembrane region" description="Helical" evidence="9">
    <location>
        <begin position="6"/>
        <end position="28"/>
    </location>
</feature>
<dbReference type="Proteomes" id="UP001197028">
    <property type="component" value="Unassembled WGS sequence"/>
</dbReference>
<organism evidence="10 11">
    <name type="scientific">Acidithiobacillus concretivorus</name>
    <dbReference type="NCBI Taxonomy" id="3063952"/>
    <lineage>
        <taxon>Bacteria</taxon>
        <taxon>Pseudomonadati</taxon>
        <taxon>Pseudomonadota</taxon>
        <taxon>Acidithiobacillia</taxon>
        <taxon>Acidithiobacillales</taxon>
        <taxon>Acidithiobacillaceae</taxon>
        <taxon>Acidithiobacillus</taxon>
    </lineage>
</organism>
<dbReference type="NCBIfam" id="NF004323">
    <property type="entry name" value="PRK05715.1-5"/>
    <property type="match status" value="1"/>
</dbReference>
<evidence type="ECO:0000256" key="7">
    <source>
        <dbReference type="ARBA" id="ARBA00023027"/>
    </source>
</evidence>
<dbReference type="HAMAP" id="MF_01456">
    <property type="entry name" value="NDH1_NuoK"/>
    <property type="match status" value="1"/>
</dbReference>
<evidence type="ECO:0000256" key="1">
    <source>
        <dbReference type="ARBA" id="ARBA00004141"/>
    </source>
</evidence>
<dbReference type="NCBIfam" id="NF004320">
    <property type="entry name" value="PRK05715.1-2"/>
    <property type="match status" value="1"/>
</dbReference>
<keyword evidence="9" id="KW-0830">Ubiquinone</keyword>
<dbReference type="EC" id="7.1.1.-" evidence="9"/>
<keyword evidence="10" id="KW-0560">Oxidoreductase</keyword>
<gene>
    <name evidence="9 10" type="primary">nuoK</name>
    <name evidence="10" type="ORF">HJG40_04540</name>
</gene>
<dbReference type="GO" id="GO:0016491">
    <property type="term" value="F:oxidoreductase activity"/>
    <property type="evidence" value="ECO:0007669"/>
    <property type="project" value="UniProtKB-KW"/>
</dbReference>
<dbReference type="InterPro" id="IPR001133">
    <property type="entry name" value="NADH_UbQ_OxRdtase_chain4L/K"/>
</dbReference>
<keyword evidence="11" id="KW-1185">Reference proteome</keyword>
<comment type="function">
    <text evidence="9">NDH-1 shuttles electrons from NADH, via FMN and iron-sulfur (Fe-S) centers, to quinones in the respiratory chain. The immediate electron acceptor for the enzyme in this species is believed to be ubiquinone. Couples the redox reaction to proton translocation (for every two electrons transferred, four hydrogen ions are translocated across the cytoplasmic membrane), and thus conserves the redox energy in a proton gradient.</text>
</comment>
<dbReference type="NCBIfam" id="NF004321">
    <property type="entry name" value="PRK05715.1-3"/>
    <property type="match status" value="1"/>
</dbReference>
<keyword evidence="3 9" id="KW-0813">Transport</keyword>
<feature type="transmembrane region" description="Helical" evidence="9">
    <location>
        <begin position="35"/>
        <end position="54"/>
    </location>
</feature>
<evidence type="ECO:0000256" key="9">
    <source>
        <dbReference type="HAMAP-Rule" id="MF_01456"/>
    </source>
</evidence>
<dbReference type="RefSeq" id="WP_226857157.1">
    <property type="nucleotide sequence ID" value="NZ_JABELD010000029.1"/>
</dbReference>
<dbReference type="PANTHER" id="PTHR11434">
    <property type="entry name" value="NADH-UBIQUINONE OXIDOREDUCTASE SUBUNIT ND4L"/>
    <property type="match status" value="1"/>
</dbReference>
<evidence type="ECO:0000313" key="10">
    <source>
        <dbReference type="EMBL" id="MBU2738078.1"/>
    </source>
</evidence>
<keyword evidence="9" id="KW-1003">Cell membrane</keyword>
<proteinExistence type="inferred from homology"/>
<accession>A0ABS5ZPH3</accession>
<feature type="transmembrane region" description="Helical" evidence="9">
    <location>
        <begin position="66"/>
        <end position="89"/>
    </location>
</feature>
<evidence type="ECO:0000313" key="11">
    <source>
        <dbReference type="Proteomes" id="UP001197028"/>
    </source>
</evidence>
<evidence type="ECO:0000256" key="4">
    <source>
        <dbReference type="ARBA" id="ARBA00022692"/>
    </source>
</evidence>
<keyword evidence="5 9" id="KW-1278">Translocase</keyword>
<comment type="caution">
    <text evidence="10">The sequence shown here is derived from an EMBL/GenBank/DDBJ whole genome shotgun (WGS) entry which is preliminary data.</text>
</comment>
<evidence type="ECO:0000256" key="2">
    <source>
        <dbReference type="ARBA" id="ARBA00010519"/>
    </source>
</evidence>
<evidence type="ECO:0000256" key="5">
    <source>
        <dbReference type="ARBA" id="ARBA00022967"/>
    </source>
</evidence>
<dbReference type="InterPro" id="IPR039428">
    <property type="entry name" value="NUOK/Mnh_C1-like"/>
</dbReference>
<keyword evidence="4 9" id="KW-0812">Transmembrane</keyword>
<name>A0ABS5ZPH3_9PROT</name>
<comment type="catalytic activity">
    <reaction evidence="9">
        <text>a quinone + NADH + 5 H(+)(in) = a quinol + NAD(+) + 4 H(+)(out)</text>
        <dbReference type="Rhea" id="RHEA:57888"/>
        <dbReference type="ChEBI" id="CHEBI:15378"/>
        <dbReference type="ChEBI" id="CHEBI:24646"/>
        <dbReference type="ChEBI" id="CHEBI:57540"/>
        <dbReference type="ChEBI" id="CHEBI:57945"/>
        <dbReference type="ChEBI" id="CHEBI:132124"/>
    </reaction>
</comment>
<dbReference type="PANTHER" id="PTHR11434:SF21">
    <property type="entry name" value="NADH DEHYDROGENASE SUBUNIT 4L-RELATED"/>
    <property type="match status" value="1"/>
</dbReference>
<sequence length="105" mass="11453">MMGGQPTLAAYLILGALLFSIGVVGIFLNRKNVIILLMAIELLLLAVNINLVAFSRYLGNLEGQVFVFFILTVAAAEAAIGLAILVVYFRNRRSINVEDIDELRG</sequence>
<keyword evidence="9" id="KW-0874">Quinone</keyword>
<evidence type="ECO:0000256" key="3">
    <source>
        <dbReference type="ARBA" id="ARBA00022448"/>
    </source>
</evidence>